<dbReference type="EMBL" id="CAUYUJ010018382">
    <property type="protein sequence ID" value="CAK0883157.1"/>
    <property type="molecule type" value="Genomic_DNA"/>
</dbReference>
<sequence length="686" mass="74677">MHASRLGTFSGPDLSMSKQDPVPKTSMANDQTSLLVPPVRPPVVLTDVLVGYPELPSTPWMSRDAFGITRCMAGFTCPAGPAALRSARERRLRRHVRRRRFHCLRVLQTRESVEVKFDRRHSSWGWVNLHLMDKPGMFYKPRAECDETITIPARFIGLGPAVVMGADLFLALQRVWPLLFGCGVPAVVVDLHSPRYPAAAEAPAAAAPSLALKRQAPPEDDVPPEVCLTVDFARFVASPASRMAPGKIRIIHSFDENMTDDGVGALLEMLDVVLSVPGLCPTFVLTCDLRQIDWPPPDLVFAITAWSSDEERRSRWTKACLCWKLVVPSGVYFMVSEKARCNCDGEAPWLRAWRAARRRAHGRGFEETGCASSSSGGDVPEEPGDGGAEGAGSPSVSSQARAADDDPDAIVLNLPPTKDVGFLLMTQGVRPDGRAEIKLLGREGVQNRSNVMEMLDFLDKFSRTAHAQRGFAICFDLRSLSVPPMSLIKEVADWGNEKARVQRWNRLNFACKVVVRSGVTFAMAKGILHTYFYACPPVCRTYLLTHPDEPEEAACYYDPARPRAAAAEAESARAPEAGPGAPESPLGGPVERGAPGVFVATSLLEPGLEVVQPAEQATAGVGPDPTGEREPRLEEPAAPYTTGRGADSPPRAAAVEEDPWDWLLGLWDRPAGEQERGEGERRPSGA</sequence>
<evidence type="ECO:0000256" key="1">
    <source>
        <dbReference type="SAM" id="MobiDB-lite"/>
    </source>
</evidence>
<feature type="compositionally biased region" description="Basic and acidic residues" evidence="1">
    <location>
        <begin position="670"/>
        <end position="686"/>
    </location>
</feature>
<feature type="region of interest" description="Disordered" evidence="1">
    <location>
        <begin position="610"/>
        <end position="653"/>
    </location>
</feature>
<feature type="region of interest" description="Disordered" evidence="1">
    <location>
        <begin position="667"/>
        <end position="686"/>
    </location>
</feature>
<accession>A0ABN9WDI7</accession>
<evidence type="ECO:0000313" key="2">
    <source>
        <dbReference type="EMBL" id="CAK0883157.1"/>
    </source>
</evidence>
<gene>
    <name evidence="2" type="ORF">PCOR1329_LOCUS65430</name>
</gene>
<feature type="region of interest" description="Disordered" evidence="1">
    <location>
        <begin position="1"/>
        <end position="33"/>
    </location>
</feature>
<evidence type="ECO:0000313" key="3">
    <source>
        <dbReference type="Proteomes" id="UP001189429"/>
    </source>
</evidence>
<keyword evidence="3" id="KW-1185">Reference proteome</keyword>
<name>A0ABN9WDI7_9DINO</name>
<organism evidence="2 3">
    <name type="scientific">Prorocentrum cordatum</name>
    <dbReference type="NCBI Taxonomy" id="2364126"/>
    <lineage>
        <taxon>Eukaryota</taxon>
        <taxon>Sar</taxon>
        <taxon>Alveolata</taxon>
        <taxon>Dinophyceae</taxon>
        <taxon>Prorocentrales</taxon>
        <taxon>Prorocentraceae</taxon>
        <taxon>Prorocentrum</taxon>
    </lineage>
</organism>
<feature type="compositionally biased region" description="Basic and acidic residues" evidence="1">
    <location>
        <begin position="626"/>
        <end position="635"/>
    </location>
</feature>
<feature type="compositionally biased region" description="Low complexity" evidence="1">
    <location>
        <begin position="566"/>
        <end position="589"/>
    </location>
</feature>
<dbReference type="Proteomes" id="UP001189429">
    <property type="component" value="Unassembled WGS sequence"/>
</dbReference>
<protein>
    <submittedName>
        <fullName evidence="2">Uncharacterized protein</fullName>
    </submittedName>
</protein>
<feature type="region of interest" description="Disordered" evidence="1">
    <location>
        <begin position="566"/>
        <end position="593"/>
    </location>
</feature>
<proteinExistence type="predicted"/>
<feature type="region of interest" description="Disordered" evidence="1">
    <location>
        <begin position="366"/>
        <end position="402"/>
    </location>
</feature>
<comment type="caution">
    <text evidence="2">The sequence shown here is derived from an EMBL/GenBank/DDBJ whole genome shotgun (WGS) entry which is preliminary data.</text>
</comment>
<reference evidence="2" key="1">
    <citation type="submission" date="2023-10" db="EMBL/GenBank/DDBJ databases">
        <authorList>
            <person name="Chen Y."/>
            <person name="Shah S."/>
            <person name="Dougan E. K."/>
            <person name="Thang M."/>
            <person name="Chan C."/>
        </authorList>
    </citation>
    <scope>NUCLEOTIDE SEQUENCE [LARGE SCALE GENOMIC DNA]</scope>
</reference>